<name>A0AAE3KWI5_9BACT</name>
<dbReference type="InterPro" id="IPR025269">
    <property type="entry name" value="SAM-like_dom"/>
</dbReference>
<dbReference type="RefSeq" id="WP_255039464.1">
    <property type="nucleotide sequence ID" value="NZ_RJUF01000192.1"/>
</dbReference>
<evidence type="ECO:0000256" key="1">
    <source>
        <dbReference type="ARBA" id="ARBA00008857"/>
    </source>
</evidence>
<dbReference type="PROSITE" id="PS51898">
    <property type="entry name" value="TYR_RECOMBINASE"/>
    <property type="match status" value="1"/>
</dbReference>
<keyword evidence="3" id="KW-0233">DNA recombination</keyword>
<dbReference type="EMBL" id="RJUF01000192">
    <property type="protein sequence ID" value="MCP9765756.1"/>
    <property type="molecule type" value="Genomic_DNA"/>
</dbReference>
<dbReference type="InterPro" id="IPR011010">
    <property type="entry name" value="DNA_brk_join_enz"/>
</dbReference>
<dbReference type="CDD" id="cd01185">
    <property type="entry name" value="INTN1_C_like"/>
    <property type="match status" value="1"/>
</dbReference>
<dbReference type="InterPro" id="IPR050090">
    <property type="entry name" value="Tyrosine_recombinase_XerCD"/>
</dbReference>
<dbReference type="Proteomes" id="UP001204144">
    <property type="component" value="Unassembled WGS sequence"/>
</dbReference>
<comment type="similarity">
    <text evidence="1">Belongs to the 'phage' integrase family.</text>
</comment>
<dbReference type="PANTHER" id="PTHR30349:SF64">
    <property type="entry name" value="PROPHAGE INTEGRASE INTD-RELATED"/>
    <property type="match status" value="1"/>
</dbReference>
<dbReference type="InterPro" id="IPR013762">
    <property type="entry name" value="Integrase-like_cat_sf"/>
</dbReference>
<dbReference type="SUPFAM" id="SSF56349">
    <property type="entry name" value="DNA breaking-rejoining enzymes"/>
    <property type="match status" value="1"/>
</dbReference>
<accession>A0AAE3KWI5</accession>
<evidence type="ECO:0000313" key="6">
    <source>
        <dbReference type="Proteomes" id="UP001204144"/>
    </source>
</evidence>
<dbReference type="InterPro" id="IPR002104">
    <property type="entry name" value="Integrase_catalytic"/>
</dbReference>
<dbReference type="Gene3D" id="1.10.150.130">
    <property type="match status" value="1"/>
</dbReference>
<organism evidence="5 6">
    <name type="scientific">Lacihabitans soyangensis</name>
    <dbReference type="NCBI Taxonomy" id="869394"/>
    <lineage>
        <taxon>Bacteria</taxon>
        <taxon>Pseudomonadati</taxon>
        <taxon>Bacteroidota</taxon>
        <taxon>Cytophagia</taxon>
        <taxon>Cytophagales</taxon>
        <taxon>Leadbetterellaceae</taxon>
        <taxon>Lacihabitans</taxon>
    </lineage>
</organism>
<sequence length="420" mass="48736">MANAFFRLRKAKDNKEQLIYVGYRFGQDQLIHSTGIKVLPKHWDFKKSRVKNIVEFFPKDEVNAFLTDLANFINTTATIYKTQKQELSKEVLKNEIDLFINPEKALKDKPKNLFAFIEKFILDSKEGRRQIDGKEVNERTIKRYSTTFSIIKDFQCQYERVIDFNNIDIDFYKDFNNYMTKVKNYAPATMGKHISTLKTFLKEATEEGINTNLKFQSKAFKVVETESDTIALSENELLEMYQLDLSQNARLEKVRDLFIIGANTGLRFSDFTDIQAENIKKDANGYSLDIIQFKTKNRVIVPLNDIALEILQKYNFKLPPAISNQKFNGYIKEVAILVESLHDKYTKVVTKGGKTEEIVLCKWEMVSSHTGRRSYCTNAYERGTPAISLIQISGHKTEKSFLKYIKTSKAKHAEIVRKHQ</sequence>
<evidence type="ECO:0000256" key="3">
    <source>
        <dbReference type="ARBA" id="ARBA00023172"/>
    </source>
</evidence>
<dbReference type="InterPro" id="IPR035386">
    <property type="entry name" value="Arm-DNA-bind_5"/>
</dbReference>
<comment type="caution">
    <text evidence="5">The sequence shown here is derived from an EMBL/GenBank/DDBJ whole genome shotgun (WGS) entry which is preliminary data.</text>
</comment>
<protein>
    <submittedName>
        <fullName evidence="5">Site-specific integrase</fullName>
    </submittedName>
</protein>
<dbReference type="Pfam" id="PF17293">
    <property type="entry name" value="Arm-DNA-bind_5"/>
    <property type="match status" value="1"/>
</dbReference>
<dbReference type="PANTHER" id="PTHR30349">
    <property type="entry name" value="PHAGE INTEGRASE-RELATED"/>
    <property type="match status" value="1"/>
</dbReference>
<dbReference type="Pfam" id="PF00589">
    <property type="entry name" value="Phage_integrase"/>
    <property type="match status" value="1"/>
</dbReference>
<dbReference type="GO" id="GO:0006310">
    <property type="term" value="P:DNA recombination"/>
    <property type="evidence" value="ECO:0007669"/>
    <property type="project" value="UniProtKB-KW"/>
</dbReference>
<dbReference type="GO" id="GO:0015074">
    <property type="term" value="P:DNA integration"/>
    <property type="evidence" value="ECO:0007669"/>
    <property type="project" value="InterPro"/>
</dbReference>
<dbReference type="GO" id="GO:0003677">
    <property type="term" value="F:DNA binding"/>
    <property type="evidence" value="ECO:0007669"/>
    <property type="project" value="UniProtKB-KW"/>
</dbReference>
<keyword evidence="6" id="KW-1185">Reference proteome</keyword>
<dbReference type="Pfam" id="PF13102">
    <property type="entry name" value="Phage_int_SAM_5"/>
    <property type="match status" value="1"/>
</dbReference>
<evidence type="ECO:0000259" key="4">
    <source>
        <dbReference type="PROSITE" id="PS51898"/>
    </source>
</evidence>
<evidence type="ECO:0000313" key="5">
    <source>
        <dbReference type="EMBL" id="MCP9765756.1"/>
    </source>
</evidence>
<evidence type="ECO:0000256" key="2">
    <source>
        <dbReference type="ARBA" id="ARBA00023125"/>
    </source>
</evidence>
<dbReference type="AlphaFoldDB" id="A0AAE3KWI5"/>
<dbReference type="Gene3D" id="1.10.443.10">
    <property type="entry name" value="Intergrase catalytic core"/>
    <property type="match status" value="1"/>
</dbReference>
<proteinExistence type="inferred from homology"/>
<gene>
    <name evidence="5" type="ORF">EGI31_22705</name>
</gene>
<reference evidence="5 6" key="1">
    <citation type="submission" date="2018-11" db="EMBL/GenBank/DDBJ databases">
        <title>Novel bacteria species description.</title>
        <authorList>
            <person name="Han J.-H."/>
        </authorList>
    </citation>
    <scope>NUCLEOTIDE SEQUENCE [LARGE SCALE GENOMIC DNA]</scope>
    <source>
        <strain evidence="5 6">KCTC23259</strain>
    </source>
</reference>
<feature type="domain" description="Tyr recombinase" evidence="4">
    <location>
        <begin position="227"/>
        <end position="417"/>
    </location>
</feature>
<keyword evidence="2" id="KW-0238">DNA-binding</keyword>
<dbReference type="InterPro" id="IPR010998">
    <property type="entry name" value="Integrase_recombinase_N"/>
</dbReference>